<protein>
    <submittedName>
        <fullName evidence="1">Uncharacterized protein</fullName>
    </submittedName>
</protein>
<dbReference type="Proteomes" id="UP001190700">
    <property type="component" value="Unassembled WGS sequence"/>
</dbReference>
<sequence length="326" mass="36383">MPPHPINGQNKSEFCTIGLTSGPYELRVRGGCGEAGAQIGPPVQVVCSTEDIRWGSLVTGGADAKSLDAGLFTQMPARQLKELQEEAMEKKDLLFKGVMVIMPIMLPSGKCWGCISHILKRSACKYLLDGFPTPKVNNVPKAIQCIKLLCVGIRRSWETIEKVRLAHEMNDDGLEVSEHDPLADKRAKMGELLTKINVEKRQLMQGMMKNEKKMYSALQEIKGYANPPVVLVRVLVSLFVILRVEGFEAHLGEDLKGFPDSPSPKLWKFTQGNIQLSQRHPNNLLRLLSQATKAQVMEDMKVDALQVQQSHPRDELQVLPINPHYL</sequence>
<organism evidence="1 2">
    <name type="scientific">Cymbomonas tetramitiformis</name>
    <dbReference type="NCBI Taxonomy" id="36881"/>
    <lineage>
        <taxon>Eukaryota</taxon>
        <taxon>Viridiplantae</taxon>
        <taxon>Chlorophyta</taxon>
        <taxon>Pyramimonadophyceae</taxon>
        <taxon>Pyramimonadales</taxon>
        <taxon>Pyramimonadaceae</taxon>
        <taxon>Cymbomonas</taxon>
    </lineage>
</organism>
<accession>A0AAE0CHA9</accession>
<keyword evidence="2" id="KW-1185">Reference proteome</keyword>
<dbReference type="EMBL" id="LGRX02023651">
    <property type="protein sequence ID" value="KAK3254388.1"/>
    <property type="molecule type" value="Genomic_DNA"/>
</dbReference>
<dbReference type="AlphaFoldDB" id="A0AAE0CHA9"/>
<name>A0AAE0CHA9_9CHLO</name>
<comment type="caution">
    <text evidence="1">The sequence shown here is derived from an EMBL/GenBank/DDBJ whole genome shotgun (WGS) entry which is preliminary data.</text>
</comment>
<evidence type="ECO:0000313" key="2">
    <source>
        <dbReference type="Proteomes" id="UP001190700"/>
    </source>
</evidence>
<proteinExistence type="predicted"/>
<reference evidence="1 2" key="1">
    <citation type="journal article" date="2015" name="Genome Biol. Evol.">
        <title>Comparative Genomics of a Bacterivorous Green Alga Reveals Evolutionary Causalities and Consequences of Phago-Mixotrophic Mode of Nutrition.</title>
        <authorList>
            <person name="Burns J.A."/>
            <person name="Paasch A."/>
            <person name="Narechania A."/>
            <person name="Kim E."/>
        </authorList>
    </citation>
    <scope>NUCLEOTIDE SEQUENCE [LARGE SCALE GENOMIC DNA]</scope>
    <source>
        <strain evidence="1 2">PLY_AMNH</strain>
    </source>
</reference>
<evidence type="ECO:0000313" key="1">
    <source>
        <dbReference type="EMBL" id="KAK3254388.1"/>
    </source>
</evidence>
<gene>
    <name evidence="1" type="ORF">CYMTET_36396</name>
</gene>